<dbReference type="SUPFAM" id="SSF47807">
    <property type="entry name" value="5' to 3' exonuclease, C-terminal subdomain"/>
    <property type="match status" value="1"/>
</dbReference>
<keyword evidence="16" id="KW-0175">Coiled coil</keyword>
<evidence type="ECO:0000256" key="9">
    <source>
        <dbReference type="ARBA" id="ARBA00022839"/>
    </source>
</evidence>
<evidence type="ECO:0000256" key="10">
    <source>
        <dbReference type="ARBA" id="ARBA00022842"/>
    </source>
</evidence>
<keyword evidence="4 15" id="KW-0540">Nuclease</keyword>
<dbReference type="FunFam" id="1.10.150.20:FF:000009">
    <property type="entry name" value="Flap endonuclease 1"/>
    <property type="match status" value="1"/>
</dbReference>
<keyword evidence="3 15" id="KW-0235">DNA replication</keyword>
<dbReference type="GO" id="GO:0030145">
    <property type="term" value="F:manganese ion binding"/>
    <property type="evidence" value="ECO:0007669"/>
    <property type="project" value="TreeGrafter"/>
</dbReference>
<comment type="cofactor">
    <cofactor evidence="15">
        <name>Mg(2+)</name>
        <dbReference type="ChEBI" id="CHEBI:18420"/>
    </cofactor>
    <text evidence="15">Binds 2 magnesium ions per subunit. They probably participate in the reaction catalyzed by the enzyme. May bind an additional third magnesium ion after substrate binding.</text>
</comment>
<dbReference type="InterPro" id="IPR006086">
    <property type="entry name" value="XPG-I_dom"/>
</dbReference>
<dbReference type="GO" id="GO:0006284">
    <property type="term" value="P:base-excision repair"/>
    <property type="evidence" value="ECO:0007669"/>
    <property type="project" value="UniProtKB-UniRule"/>
</dbReference>
<dbReference type="InterPro" id="IPR023426">
    <property type="entry name" value="Flap_endonuc"/>
</dbReference>
<dbReference type="InterPro" id="IPR006084">
    <property type="entry name" value="XPG/Rad2"/>
</dbReference>
<dbReference type="HAMAP" id="MF_00614">
    <property type="entry name" value="Fen"/>
    <property type="match status" value="1"/>
</dbReference>
<dbReference type="GO" id="GO:0005730">
    <property type="term" value="C:nucleolus"/>
    <property type="evidence" value="ECO:0007669"/>
    <property type="project" value="UniProtKB-SubCell"/>
</dbReference>
<dbReference type="PRINTS" id="PR00853">
    <property type="entry name" value="XPGRADSUPER"/>
</dbReference>
<dbReference type="GO" id="GO:0008409">
    <property type="term" value="F:5'-3' exonuclease activity"/>
    <property type="evidence" value="ECO:0007669"/>
    <property type="project" value="UniProtKB-UniRule"/>
</dbReference>
<comment type="subcellular location">
    <subcellularLocation>
        <location evidence="1 15">Mitochondrion</location>
    </subcellularLocation>
    <subcellularLocation>
        <location evidence="15">Nucleus</location>
        <location evidence="15">Nucleolus</location>
    </subcellularLocation>
    <subcellularLocation>
        <location evidence="15">Nucleus</location>
        <location evidence="15">Nucleoplasm</location>
    </subcellularLocation>
    <text evidence="15">Resides mostly in the nucleoli and relocalizes to the nucleoplasm upon DNA damage.</text>
</comment>
<dbReference type="STRING" id="400682.A0A1X7VUQ9"/>
<dbReference type="InterPro" id="IPR006085">
    <property type="entry name" value="XPG_DNA_repair_N"/>
</dbReference>
<dbReference type="PROSITE" id="PS00841">
    <property type="entry name" value="XPG_1"/>
    <property type="match status" value="1"/>
</dbReference>
<dbReference type="Gene3D" id="3.40.50.1010">
    <property type="entry name" value="5'-nuclease"/>
    <property type="match status" value="1"/>
</dbReference>
<keyword evidence="7 15" id="KW-0227">DNA damage</keyword>
<sequence length="373" mass="41552">MGIHGLSKLLGDYAPSSIKEHEYKSYFGRKIAIDASMSLYQFLIAVRQDGQVLMTESGETTSHLMGFFYRTIRMVDNGIKPVYVFDGKPPTMKSGELAKRADRRAEAQKELLKAEEQGDIQEVEKFQKRLVKVTPEHVSEAKKLLSLMGIPYVEAPCEAEAQCAALTKAGKVYATATEDMDALTFGSSILVRNLTASEARKLPVREINLSKALTELDMDQSQFIDLCILLGCDYCDSIKGIGPVNAMKLLRQHGNIEKILKGLSGKKYQIPENWPFEEARRLFVEPDVSPADDIELKWGNPDEEGIVKFLVEEKGFSEDRIRNGVKKLLKSKQGSTQGRLDSFFKAAPSPKAGIKRKASDSKGPLKKKVNKSK</sequence>
<evidence type="ECO:0000256" key="11">
    <source>
        <dbReference type="ARBA" id="ARBA00023128"/>
    </source>
</evidence>
<dbReference type="GO" id="GO:0004523">
    <property type="term" value="F:RNA-DNA hybrid ribonuclease activity"/>
    <property type="evidence" value="ECO:0007669"/>
    <property type="project" value="TreeGrafter"/>
</dbReference>
<dbReference type="InterPro" id="IPR029060">
    <property type="entry name" value="PIN-like_dom_sf"/>
</dbReference>
<evidence type="ECO:0000256" key="13">
    <source>
        <dbReference type="ARBA" id="ARBA00023242"/>
    </source>
</evidence>
<evidence type="ECO:0000256" key="2">
    <source>
        <dbReference type="ARBA" id="ARBA00022553"/>
    </source>
</evidence>
<dbReference type="Pfam" id="PF00752">
    <property type="entry name" value="XPG_N"/>
    <property type="match status" value="1"/>
</dbReference>
<dbReference type="EnsemblMetazoa" id="XM_003382463.3">
    <property type="protein sequence ID" value="XP_003382511.1"/>
    <property type="gene ID" value="LOC100633028"/>
</dbReference>
<feature type="domain" description="XPG-I" evidence="18">
    <location>
        <begin position="146"/>
        <end position="218"/>
    </location>
</feature>
<feature type="domain" description="XPG N-terminal" evidence="19">
    <location>
        <begin position="1"/>
        <end position="107"/>
    </location>
</feature>
<dbReference type="InterPro" id="IPR008918">
    <property type="entry name" value="HhH2"/>
</dbReference>
<evidence type="ECO:0000313" key="21">
    <source>
        <dbReference type="Proteomes" id="UP000007879"/>
    </source>
</evidence>
<evidence type="ECO:0000256" key="5">
    <source>
        <dbReference type="ARBA" id="ARBA00022723"/>
    </source>
</evidence>
<dbReference type="SUPFAM" id="SSF88723">
    <property type="entry name" value="PIN domain-like"/>
    <property type="match status" value="1"/>
</dbReference>
<dbReference type="GO" id="GO:0005654">
    <property type="term" value="C:nucleoplasm"/>
    <property type="evidence" value="ECO:0007669"/>
    <property type="project" value="UniProtKB-SubCell"/>
</dbReference>
<dbReference type="Pfam" id="PF00867">
    <property type="entry name" value="XPG_I"/>
    <property type="match status" value="1"/>
</dbReference>
<keyword evidence="8 15" id="KW-0378">Hydrolase</keyword>
<keyword evidence="2 15" id="KW-0597">Phosphoprotein</keyword>
<dbReference type="GO" id="GO:0000287">
    <property type="term" value="F:magnesium ion binding"/>
    <property type="evidence" value="ECO:0007669"/>
    <property type="project" value="UniProtKB-UniRule"/>
</dbReference>
<evidence type="ECO:0000256" key="4">
    <source>
        <dbReference type="ARBA" id="ARBA00022722"/>
    </source>
</evidence>
<name>A0A1X7VUQ9_AMPQE</name>
<dbReference type="GO" id="GO:0005739">
    <property type="term" value="C:mitochondrion"/>
    <property type="evidence" value="ECO:0007669"/>
    <property type="project" value="UniProtKB-SubCell"/>
</dbReference>
<keyword evidence="12 15" id="KW-0234">DNA repair</keyword>
<dbReference type="PANTHER" id="PTHR11081:SF9">
    <property type="entry name" value="FLAP ENDONUCLEASE 1"/>
    <property type="match status" value="1"/>
</dbReference>
<evidence type="ECO:0000256" key="16">
    <source>
        <dbReference type="SAM" id="Coils"/>
    </source>
</evidence>
<dbReference type="GO" id="GO:0043137">
    <property type="term" value="P:DNA replication, removal of RNA primer"/>
    <property type="evidence" value="ECO:0007669"/>
    <property type="project" value="UniProtKB-UniRule"/>
</dbReference>
<accession>A0A1X7VUQ9</accession>
<proteinExistence type="inferred from homology"/>
<evidence type="ECO:0000313" key="20">
    <source>
        <dbReference type="EnsemblMetazoa" id="Aqu2.1.44077_001"/>
    </source>
</evidence>
<dbReference type="GO" id="GO:0017108">
    <property type="term" value="F:5'-flap endonuclease activity"/>
    <property type="evidence" value="ECO:0007669"/>
    <property type="project" value="UniProtKB-UniRule"/>
</dbReference>
<dbReference type="InParanoid" id="A0A1X7VUQ9"/>
<evidence type="ECO:0000256" key="6">
    <source>
        <dbReference type="ARBA" id="ARBA00022759"/>
    </source>
</evidence>
<dbReference type="FunFam" id="3.40.50.1010:FF:000003">
    <property type="entry name" value="Flap endonuclease 1"/>
    <property type="match status" value="1"/>
</dbReference>
<evidence type="ECO:0000256" key="12">
    <source>
        <dbReference type="ARBA" id="ARBA00023204"/>
    </source>
</evidence>
<keyword evidence="11 15" id="KW-0496">Mitochondrion</keyword>
<dbReference type="GO" id="GO:0003677">
    <property type="term" value="F:DNA binding"/>
    <property type="evidence" value="ECO:0007669"/>
    <property type="project" value="UniProtKB-UniRule"/>
</dbReference>
<dbReference type="FunCoup" id="A0A1X7VUQ9">
    <property type="interactions" value="867"/>
</dbReference>
<keyword evidence="5 15" id="KW-0479">Metal-binding</keyword>
<feature type="region of interest" description="Disordered" evidence="17">
    <location>
        <begin position="332"/>
        <end position="373"/>
    </location>
</feature>
<keyword evidence="13 15" id="KW-0539">Nucleus</keyword>
<comment type="similarity">
    <text evidence="14 15">Belongs to the XPG/RAD2 endonuclease family. FEN1 subfamily.</text>
</comment>
<evidence type="ECO:0000256" key="7">
    <source>
        <dbReference type="ARBA" id="ARBA00022763"/>
    </source>
</evidence>
<evidence type="ECO:0000256" key="1">
    <source>
        <dbReference type="ARBA" id="ARBA00004173"/>
    </source>
</evidence>
<comment type="function">
    <text evidence="15">Structure-specific nuclease with 5'-flap endonuclease and 5'-3' exonuclease activities involved in DNA replication and repair. During DNA replication, cleaves the 5'-overhanging flap structure that is generated by displacement synthesis when DNA polymerase encounters the 5'-end of a downstream Okazaki fragment. It enters the flap from the 5'-end and then tracks to cleave the flap base, leaving a nick for ligation. Also involved in the long patch base excision repair (LP-BER) pathway, by cleaving within the apurinic/apyrimidinic (AP) site-terminated flap. Acts as a genome stabilization factor that prevents flaps from equilibrating into structures that lead to duplications and deletions. Also possesses 5'-3' exonuclease activity on nicked or gapped double-stranded DNA, and exhibits RNase H activity. Also involved in replication and repair of rDNA and in repairing mitochondrial DNA.</text>
</comment>
<evidence type="ECO:0000256" key="8">
    <source>
        <dbReference type="ARBA" id="ARBA00022801"/>
    </source>
</evidence>
<keyword evidence="10 15" id="KW-0460">Magnesium</keyword>
<dbReference type="eggNOG" id="KOG2519">
    <property type="taxonomic scope" value="Eukaryota"/>
</dbReference>
<dbReference type="AlphaFoldDB" id="A0A1X7VUQ9"/>
<evidence type="ECO:0000256" key="14">
    <source>
        <dbReference type="ARBA" id="ARBA00034726"/>
    </source>
</evidence>
<dbReference type="InterPro" id="IPR019974">
    <property type="entry name" value="XPG_CS"/>
</dbReference>
<keyword evidence="6 15" id="KW-0255">Endonuclease</keyword>
<dbReference type="EnsemblMetazoa" id="Aqu2.1.44077_001">
    <property type="protein sequence ID" value="Aqu2.1.44077_001"/>
    <property type="gene ID" value="Aqu2.1.44077"/>
</dbReference>
<evidence type="ECO:0000259" key="19">
    <source>
        <dbReference type="SMART" id="SM00485"/>
    </source>
</evidence>
<feature type="coiled-coil region" evidence="16">
    <location>
        <begin position="97"/>
        <end position="124"/>
    </location>
</feature>
<dbReference type="PROSITE" id="PS00842">
    <property type="entry name" value="XPG_2"/>
    <property type="match status" value="1"/>
</dbReference>
<dbReference type="EC" id="3.1.-.-" evidence="15"/>
<feature type="compositionally biased region" description="Basic residues" evidence="17">
    <location>
        <begin position="364"/>
        <end position="373"/>
    </location>
</feature>
<dbReference type="SMART" id="SM00279">
    <property type="entry name" value="HhH2"/>
    <property type="match status" value="1"/>
</dbReference>
<dbReference type="SMART" id="SM00484">
    <property type="entry name" value="XPGI"/>
    <property type="match status" value="1"/>
</dbReference>
<keyword evidence="21" id="KW-1185">Reference proteome</keyword>
<dbReference type="CDD" id="cd09867">
    <property type="entry name" value="PIN_FEN1"/>
    <property type="match status" value="1"/>
</dbReference>
<keyword evidence="9 15" id="KW-0269">Exonuclease</keyword>
<dbReference type="OrthoDB" id="1937206at2759"/>
<dbReference type="Proteomes" id="UP000007879">
    <property type="component" value="Unassembled WGS sequence"/>
</dbReference>
<dbReference type="InterPro" id="IPR036279">
    <property type="entry name" value="5-3_exonuclease_C_sf"/>
</dbReference>
<evidence type="ECO:0000256" key="15">
    <source>
        <dbReference type="HAMAP-Rule" id="MF_03140"/>
    </source>
</evidence>
<dbReference type="PANTHER" id="PTHR11081">
    <property type="entry name" value="FLAP ENDONUCLEASE FAMILY MEMBER"/>
    <property type="match status" value="1"/>
</dbReference>
<dbReference type="SMART" id="SM00485">
    <property type="entry name" value="XPGN"/>
    <property type="match status" value="1"/>
</dbReference>
<evidence type="ECO:0000256" key="3">
    <source>
        <dbReference type="ARBA" id="ARBA00022705"/>
    </source>
</evidence>
<evidence type="ECO:0000259" key="18">
    <source>
        <dbReference type="SMART" id="SM00484"/>
    </source>
</evidence>
<gene>
    <name evidence="20" type="primary">100633028</name>
</gene>
<organism evidence="20">
    <name type="scientific">Amphimedon queenslandica</name>
    <name type="common">Sponge</name>
    <dbReference type="NCBI Taxonomy" id="400682"/>
    <lineage>
        <taxon>Eukaryota</taxon>
        <taxon>Metazoa</taxon>
        <taxon>Porifera</taxon>
        <taxon>Demospongiae</taxon>
        <taxon>Heteroscleromorpha</taxon>
        <taxon>Haplosclerida</taxon>
        <taxon>Niphatidae</taxon>
        <taxon>Amphimedon</taxon>
    </lineage>
</organism>
<reference evidence="21" key="1">
    <citation type="journal article" date="2010" name="Nature">
        <title>The Amphimedon queenslandica genome and the evolution of animal complexity.</title>
        <authorList>
            <person name="Srivastava M."/>
            <person name="Simakov O."/>
            <person name="Chapman J."/>
            <person name="Fahey B."/>
            <person name="Gauthier M.E."/>
            <person name="Mitros T."/>
            <person name="Richards G.S."/>
            <person name="Conaco C."/>
            <person name="Dacre M."/>
            <person name="Hellsten U."/>
            <person name="Larroux C."/>
            <person name="Putnam N.H."/>
            <person name="Stanke M."/>
            <person name="Adamska M."/>
            <person name="Darling A."/>
            <person name="Degnan S.M."/>
            <person name="Oakley T.H."/>
            <person name="Plachetzki D.C."/>
            <person name="Zhai Y."/>
            <person name="Adamski M."/>
            <person name="Calcino A."/>
            <person name="Cummins S.F."/>
            <person name="Goodstein D.M."/>
            <person name="Harris C."/>
            <person name="Jackson D.J."/>
            <person name="Leys S.P."/>
            <person name="Shu S."/>
            <person name="Woodcroft B.J."/>
            <person name="Vervoort M."/>
            <person name="Kosik K.S."/>
            <person name="Manning G."/>
            <person name="Degnan B.M."/>
            <person name="Rokhsar D.S."/>
        </authorList>
    </citation>
    <scope>NUCLEOTIDE SEQUENCE [LARGE SCALE GENOMIC DNA]</scope>
</reference>
<protein>
    <recommendedName>
        <fullName evidence="15">Flap endonuclease 1</fullName>
        <shortName evidence="15">FEN-1</shortName>
        <ecNumber evidence="15">3.1.-.-</ecNumber>
    </recommendedName>
    <alternativeName>
        <fullName evidence="15">Flap structure-specific endonuclease 1</fullName>
    </alternativeName>
</protein>
<evidence type="ECO:0000256" key="17">
    <source>
        <dbReference type="SAM" id="MobiDB-lite"/>
    </source>
</evidence>
<dbReference type="Gene3D" id="1.10.150.20">
    <property type="entry name" value="5' to 3' exonuclease, C-terminal subdomain"/>
    <property type="match status" value="1"/>
</dbReference>
<dbReference type="KEGG" id="aqu:100633028"/>
<reference evidence="20" key="2">
    <citation type="submission" date="2017-05" db="UniProtKB">
        <authorList>
            <consortium name="EnsemblMetazoa"/>
        </authorList>
    </citation>
    <scope>IDENTIFICATION</scope>
</reference>